<feature type="region of interest" description="Disordered" evidence="1">
    <location>
        <begin position="607"/>
        <end position="675"/>
    </location>
</feature>
<dbReference type="OrthoDB" id="2130750at2759"/>
<feature type="domain" description="BTB" evidence="3">
    <location>
        <begin position="198"/>
        <end position="298"/>
    </location>
</feature>
<dbReference type="InterPro" id="IPR051681">
    <property type="entry name" value="Ser/Thr_Kinases-Pseudokinases"/>
</dbReference>
<dbReference type="InterPro" id="IPR001245">
    <property type="entry name" value="Ser-Thr/Tyr_kinase_cat_dom"/>
</dbReference>
<name>A0A5C3KJW1_COPMA</name>
<dbReference type="PROSITE" id="PS50011">
    <property type="entry name" value="PROTEIN_KINASE_DOM"/>
    <property type="match status" value="1"/>
</dbReference>
<evidence type="ECO:0000313" key="4">
    <source>
        <dbReference type="EMBL" id="TFK20466.1"/>
    </source>
</evidence>
<evidence type="ECO:0000259" key="3">
    <source>
        <dbReference type="PROSITE" id="PS50097"/>
    </source>
</evidence>
<feature type="domain" description="Protein kinase" evidence="2">
    <location>
        <begin position="1038"/>
        <end position="1308"/>
    </location>
</feature>
<feature type="compositionally biased region" description="Polar residues" evidence="1">
    <location>
        <begin position="726"/>
        <end position="739"/>
    </location>
</feature>
<dbReference type="PANTHER" id="PTHR44329">
    <property type="entry name" value="SERINE/THREONINE-PROTEIN KINASE TNNI3K-RELATED"/>
    <property type="match status" value="1"/>
</dbReference>
<proteinExistence type="predicted"/>
<dbReference type="InterPro" id="IPR011333">
    <property type="entry name" value="SKP1/BTB/POZ_sf"/>
</dbReference>
<evidence type="ECO:0000313" key="5">
    <source>
        <dbReference type="Proteomes" id="UP000307440"/>
    </source>
</evidence>
<dbReference type="GO" id="GO:0005524">
    <property type="term" value="F:ATP binding"/>
    <property type="evidence" value="ECO:0007669"/>
    <property type="project" value="InterPro"/>
</dbReference>
<dbReference type="GO" id="GO:0004674">
    <property type="term" value="F:protein serine/threonine kinase activity"/>
    <property type="evidence" value="ECO:0007669"/>
    <property type="project" value="TreeGrafter"/>
</dbReference>
<evidence type="ECO:0008006" key="6">
    <source>
        <dbReference type="Google" id="ProtNLM"/>
    </source>
</evidence>
<feature type="compositionally biased region" description="Basic and acidic residues" evidence="1">
    <location>
        <begin position="651"/>
        <end position="664"/>
    </location>
</feature>
<dbReference type="InterPro" id="IPR000719">
    <property type="entry name" value="Prot_kinase_dom"/>
</dbReference>
<dbReference type="InterPro" id="IPR011009">
    <property type="entry name" value="Kinase-like_dom_sf"/>
</dbReference>
<gene>
    <name evidence="4" type="ORF">FA15DRAFT_673452</name>
</gene>
<keyword evidence="5" id="KW-1185">Reference proteome</keyword>
<dbReference type="CDD" id="cd18186">
    <property type="entry name" value="BTB_POZ_ZBTB_KLHL-like"/>
    <property type="match status" value="1"/>
</dbReference>
<evidence type="ECO:0000259" key="2">
    <source>
        <dbReference type="PROSITE" id="PS50011"/>
    </source>
</evidence>
<dbReference type="EMBL" id="ML210299">
    <property type="protein sequence ID" value="TFK20466.1"/>
    <property type="molecule type" value="Genomic_DNA"/>
</dbReference>
<sequence length="1310" mass="147057">MSVSSLQEAIEGSTKKWQKDMKSLFTNAKDRFPDVVWDIVDETDTDDSSWVGILSERSIDGNDDDTEIWGHKAIVYARAPPRFQSKYFWLRDTQSSSSMFHLEDDTDHGSIDRPTSVLSDSIETDSISSSPYQLRRLGVSISDHSLLPLELEYLYTGQGLGDAFEFLFEGEVEAHVDLLPIDKLRKDLAFMWRSNLYSDMKLAITGDFSVNESLQEDSKSTTAVFNVHRFMMVSRSQYFHSRLCDPPTSPVGNSDVWDITIGDSDNLPVLHLPSPPFGPASLHFTLGYIYTGTLLFSPRTYDLTTAFEILRGSFYLDIQALHEEMQARMVEEMLHGLFHAFLPFEEYEKLTGGKWGVGGCRCRQCARRVPRVLEFSLAEDVKNVHLERGSRRALVGLFGEGWCHPEFASLSPKLRESLLKGLAKKTTPQNVWPLLWAVEHALVKLGPVIEPWADVVKENLFSARKTIDETICRESEVCFGIDEWMEIMENEGAGFEDGQKVEWAMAAVLRGVKDSYAAVLYQTLVASILLRPHPTEDDQPLLSATSHIRVQVEQTRLELLKWIGKRWIGIRQEQGFDILEGWALKEISDCIEVPVDDMFNLRRRTNANASKTGREPLQRSPPPHKAQSTLSKTTSRHPRTSRSDASSVASREPRETSARHKEATRIPTAGRSQARISTHIEQEMERNVDGNNITIPVKTIAGDGRVFGKSRASRSDQELPLVDDLSGSSRSTAQRNSINKPLRPEDSGSSSKDHLERTHAVSEVPETGTAPIVAANRPQLNPLIPNEEVVALTSTIQCEPRQVEHSDIGDYHSAVNLPRSSAPATINLVWVSRTLQVIRDIPPNSTAQEIQRWFEDDSRYLASVTNHFPRAHQYSVASLTGSILPRLHLLYMGYTLSKSHLDVHSMSKTAASLSSTGGATVEALLRYESHRRELISLFELHSQELQFQEAVHKIMAADFQHLGACVLRILLSKTSRNDFLTPGPILGSREQQIIDLLHSVAGIDKLKTYQPMLMYSLLKYAKRTGLFPKSLVHDDVTLEGTGYVAEGSFGDVWRGRLRHREPVAVKMVRVFRSSERMLQIYSREAIMWSQLNHPNIMPFYGVYIWRPHPESDTSRVCLLSPWMDHGNVLEFLQKKPKANKISMLLDVARGLQYLHNMNPPVVHGDLKGNNILVTPSGNACLTDFGLSSIAFDKTAQSTPLYSQIGGNELFCAPEILSDSSPIMEGGPTVCSDVYSFGCVVYQIYTGTARFGNIAAMWPRLRAVTENRPVPQPTNVDSTLWECVIECWNLDSAKRPPINDVITTLDACLNV</sequence>
<dbReference type="PROSITE" id="PS00108">
    <property type="entry name" value="PROTEIN_KINASE_ST"/>
    <property type="match status" value="1"/>
</dbReference>
<feature type="compositionally biased region" description="Basic and acidic residues" evidence="1">
    <location>
        <begin position="742"/>
        <end position="760"/>
    </location>
</feature>
<dbReference type="SUPFAM" id="SSF54695">
    <property type="entry name" value="POZ domain"/>
    <property type="match status" value="1"/>
</dbReference>
<protein>
    <recommendedName>
        <fullName evidence="6">Protein kinase domain-containing protein</fullName>
    </recommendedName>
</protein>
<dbReference type="PROSITE" id="PS50097">
    <property type="entry name" value="BTB"/>
    <property type="match status" value="1"/>
</dbReference>
<evidence type="ECO:0000256" key="1">
    <source>
        <dbReference type="SAM" id="MobiDB-lite"/>
    </source>
</evidence>
<dbReference type="InterPro" id="IPR000210">
    <property type="entry name" value="BTB/POZ_dom"/>
</dbReference>
<dbReference type="SUPFAM" id="SSF56112">
    <property type="entry name" value="Protein kinase-like (PK-like)"/>
    <property type="match status" value="1"/>
</dbReference>
<feature type="region of interest" description="Disordered" evidence="1">
    <location>
        <begin position="710"/>
        <end position="771"/>
    </location>
</feature>
<dbReference type="InterPro" id="IPR008271">
    <property type="entry name" value="Ser/Thr_kinase_AS"/>
</dbReference>
<dbReference type="SMART" id="SM00220">
    <property type="entry name" value="S_TKc"/>
    <property type="match status" value="1"/>
</dbReference>
<accession>A0A5C3KJW1</accession>
<organism evidence="4 5">
    <name type="scientific">Coprinopsis marcescibilis</name>
    <name type="common">Agaric fungus</name>
    <name type="synonym">Psathyrella marcescibilis</name>
    <dbReference type="NCBI Taxonomy" id="230819"/>
    <lineage>
        <taxon>Eukaryota</taxon>
        <taxon>Fungi</taxon>
        <taxon>Dikarya</taxon>
        <taxon>Basidiomycota</taxon>
        <taxon>Agaricomycotina</taxon>
        <taxon>Agaricomycetes</taxon>
        <taxon>Agaricomycetidae</taxon>
        <taxon>Agaricales</taxon>
        <taxon>Agaricineae</taxon>
        <taxon>Psathyrellaceae</taxon>
        <taxon>Coprinopsis</taxon>
    </lineage>
</organism>
<dbReference type="Proteomes" id="UP000307440">
    <property type="component" value="Unassembled WGS sequence"/>
</dbReference>
<dbReference type="Gene3D" id="1.10.510.10">
    <property type="entry name" value="Transferase(Phosphotransferase) domain 1"/>
    <property type="match status" value="1"/>
</dbReference>
<dbReference type="Gene3D" id="3.30.710.10">
    <property type="entry name" value="Potassium Channel Kv1.1, Chain A"/>
    <property type="match status" value="1"/>
</dbReference>
<dbReference type="STRING" id="230819.A0A5C3KJW1"/>
<dbReference type="Pfam" id="PF07714">
    <property type="entry name" value="PK_Tyr_Ser-Thr"/>
    <property type="match status" value="1"/>
</dbReference>
<reference evidence="4 5" key="1">
    <citation type="journal article" date="2019" name="Nat. Ecol. Evol.">
        <title>Megaphylogeny resolves global patterns of mushroom evolution.</title>
        <authorList>
            <person name="Varga T."/>
            <person name="Krizsan K."/>
            <person name="Foldi C."/>
            <person name="Dima B."/>
            <person name="Sanchez-Garcia M."/>
            <person name="Sanchez-Ramirez S."/>
            <person name="Szollosi G.J."/>
            <person name="Szarkandi J.G."/>
            <person name="Papp V."/>
            <person name="Albert L."/>
            <person name="Andreopoulos W."/>
            <person name="Angelini C."/>
            <person name="Antonin V."/>
            <person name="Barry K.W."/>
            <person name="Bougher N.L."/>
            <person name="Buchanan P."/>
            <person name="Buyck B."/>
            <person name="Bense V."/>
            <person name="Catcheside P."/>
            <person name="Chovatia M."/>
            <person name="Cooper J."/>
            <person name="Damon W."/>
            <person name="Desjardin D."/>
            <person name="Finy P."/>
            <person name="Geml J."/>
            <person name="Haridas S."/>
            <person name="Hughes K."/>
            <person name="Justo A."/>
            <person name="Karasinski D."/>
            <person name="Kautmanova I."/>
            <person name="Kiss B."/>
            <person name="Kocsube S."/>
            <person name="Kotiranta H."/>
            <person name="LaButti K.M."/>
            <person name="Lechner B.E."/>
            <person name="Liimatainen K."/>
            <person name="Lipzen A."/>
            <person name="Lukacs Z."/>
            <person name="Mihaltcheva S."/>
            <person name="Morgado L.N."/>
            <person name="Niskanen T."/>
            <person name="Noordeloos M.E."/>
            <person name="Ohm R.A."/>
            <person name="Ortiz-Santana B."/>
            <person name="Ovrebo C."/>
            <person name="Racz N."/>
            <person name="Riley R."/>
            <person name="Savchenko A."/>
            <person name="Shiryaev A."/>
            <person name="Soop K."/>
            <person name="Spirin V."/>
            <person name="Szebenyi C."/>
            <person name="Tomsovsky M."/>
            <person name="Tulloss R.E."/>
            <person name="Uehling J."/>
            <person name="Grigoriev I.V."/>
            <person name="Vagvolgyi C."/>
            <person name="Papp T."/>
            <person name="Martin F.M."/>
            <person name="Miettinen O."/>
            <person name="Hibbett D.S."/>
            <person name="Nagy L.G."/>
        </authorList>
    </citation>
    <scope>NUCLEOTIDE SEQUENCE [LARGE SCALE GENOMIC DNA]</scope>
    <source>
        <strain evidence="4 5">CBS 121175</strain>
    </source>
</reference>